<comment type="caution">
    <text evidence="3">The sequence shown here is derived from an EMBL/GenBank/DDBJ whole genome shotgun (WGS) entry which is preliminary data.</text>
</comment>
<protein>
    <recommendedName>
        <fullName evidence="5">Lipoprotein</fullName>
    </recommendedName>
</protein>
<proteinExistence type="predicted"/>
<dbReference type="PROSITE" id="PS51257">
    <property type="entry name" value="PROKAR_LIPOPROTEIN"/>
    <property type="match status" value="1"/>
</dbReference>
<sequence>MKKIAFIMLLAGILLVFGACSKSTESGGQASVDKQEVSKEKEPPKKETESEEVKDTPSNETETSPPTFDMEKYLNEKYAMDNVHYVAEKWETENTGRTDYTVKILPDTKEYSDEMDAKFKKGHVKVYEEIEALSETAKKIMEELPQVEKDIHIDSVSWVSYDGEFSVLLIQDFENSDLKTDNKGDMSGYTAKQIEYARVWLQLGPNQELDELNAHLIPAGTPINPNDDTSSLYPEDVIQLAGSRLVDGSVTYSGNGDGTINVYNVPLRWETNVPDDLPENYMQKLTEEIIETTELVYVDPGDNEKIIELIKLLKVH</sequence>
<dbReference type="RefSeq" id="WP_419096270.1">
    <property type="nucleotide sequence ID" value="NZ_JAFBED010000012.1"/>
</dbReference>
<feature type="compositionally biased region" description="Basic and acidic residues" evidence="1">
    <location>
        <begin position="33"/>
        <end position="57"/>
    </location>
</feature>
<evidence type="ECO:0000256" key="1">
    <source>
        <dbReference type="SAM" id="MobiDB-lite"/>
    </source>
</evidence>
<keyword evidence="2" id="KW-0732">Signal</keyword>
<evidence type="ECO:0000313" key="4">
    <source>
        <dbReference type="Proteomes" id="UP000737402"/>
    </source>
</evidence>
<evidence type="ECO:0008006" key="5">
    <source>
        <dbReference type="Google" id="ProtNLM"/>
    </source>
</evidence>
<dbReference type="EMBL" id="JAFBED010000012">
    <property type="protein sequence ID" value="MBM7621911.1"/>
    <property type="molecule type" value="Genomic_DNA"/>
</dbReference>
<feature type="region of interest" description="Disordered" evidence="1">
    <location>
        <begin position="23"/>
        <end position="68"/>
    </location>
</feature>
<dbReference type="Proteomes" id="UP000737402">
    <property type="component" value="Unassembled WGS sequence"/>
</dbReference>
<name>A0ABS2P4L4_9BACI</name>
<reference evidence="3 4" key="1">
    <citation type="submission" date="2021-01" db="EMBL/GenBank/DDBJ databases">
        <title>Genomic Encyclopedia of Type Strains, Phase IV (KMG-IV): sequencing the most valuable type-strain genomes for metagenomic binning, comparative biology and taxonomic classification.</title>
        <authorList>
            <person name="Goeker M."/>
        </authorList>
    </citation>
    <scope>NUCLEOTIDE SEQUENCE [LARGE SCALE GENOMIC DNA]</scope>
    <source>
        <strain evidence="3 4">DSM 25879</strain>
    </source>
</reference>
<gene>
    <name evidence="3" type="ORF">JOC95_003819</name>
</gene>
<feature type="signal peptide" evidence="2">
    <location>
        <begin position="1"/>
        <end position="18"/>
    </location>
</feature>
<accession>A0ABS2P4L4</accession>
<feature type="chain" id="PRO_5045244913" description="Lipoprotein" evidence="2">
    <location>
        <begin position="19"/>
        <end position="316"/>
    </location>
</feature>
<evidence type="ECO:0000313" key="3">
    <source>
        <dbReference type="EMBL" id="MBM7621911.1"/>
    </source>
</evidence>
<evidence type="ECO:0000256" key="2">
    <source>
        <dbReference type="SAM" id="SignalP"/>
    </source>
</evidence>
<organism evidence="3 4">
    <name type="scientific">Sutcliffiella tianshenii</name>
    <dbReference type="NCBI Taxonomy" id="1463404"/>
    <lineage>
        <taxon>Bacteria</taxon>
        <taxon>Bacillati</taxon>
        <taxon>Bacillota</taxon>
        <taxon>Bacilli</taxon>
        <taxon>Bacillales</taxon>
        <taxon>Bacillaceae</taxon>
        <taxon>Sutcliffiella</taxon>
    </lineage>
</organism>
<keyword evidence="4" id="KW-1185">Reference proteome</keyword>
<feature type="compositionally biased region" description="Low complexity" evidence="1">
    <location>
        <begin position="58"/>
        <end position="67"/>
    </location>
</feature>